<proteinExistence type="predicted"/>
<name>A0A177NR25_9GAMM</name>
<dbReference type="EMBL" id="LUUJ01000045">
    <property type="protein sequence ID" value="OAI19773.1"/>
    <property type="molecule type" value="Genomic_DNA"/>
</dbReference>
<protein>
    <submittedName>
        <fullName evidence="2">Uncharacterized protein</fullName>
    </submittedName>
</protein>
<dbReference type="AlphaFoldDB" id="A0A177NR25"/>
<feature type="region of interest" description="Disordered" evidence="1">
    <location>
        <begin position="1"/>
        <end position="22"/>
    </location>
</feature>
<evidence type="ECO:0000313" key="2">
    <source>
        <dbReference type="EMBL" id="OAI19773.1"/>
    </source>
</evidence>
<organism evidence="2 3">
    <name type="scientific">Methylomonas koyamae</name>
    <dbReference type="NCBI Taxonomy" id="702114"/>
    <lineage>
        <taxon>Bacteria</taxon>
        <taxon>Pseudomonadati</taxon>
        <taxon>Pseudomonadota</taxon>
        <taxon>Gammaproteobacteria</taxon>
        <taxon>Methylococcales</taxon>
        <taxon>Methylococcaceae</taxon>
        <taxon>Methylomonas</taxon>
    </lineage>
</organism>
<reference evidence="2 3" key="1">
    <citation type="submission" date="2016-03" db="EMBL/GenBank/DDBJ databases">
        <authorList>
            <person name="Ploux O."/>
        </authorList>
    </citation>
    <scope>NUCLEOTIDE SEQUENCE [LARGE SCALE GENOMIC DNA]</scope>
    <source>
        <strain evidence="2 3">R-45378</strain>
    </source>
</reference>
<dbReference type="Proteomes" id="UP000077857">
    <property type="component" value="Unassembled WGS sequence"/>
</dbReference>
<accession>A0A177NR25</accession>
<evidence type="ECO:0000313" key="3">
    <source>
        <dbReference type="Proteomes" id="UP000077857"/>
    </source>
</evidence>
<gene>
    <name evidence="2" type="ORF">A1507_06315</name>
</gene>
<sequence length="67" mass="7877">MSGCDALDYPANDQNWNESESRRRTEFQCAMALRYTKRSKDATRSIRGGDLRVEQSTEICRSSYWDY</sequence>
<comment type="caution">
    <text evidence="2">The sequence shown here is derived from an EMBL/GenBank/DDBJ whole genome shotgun (WGS) entry which is preliminary data.</text>
</comment>
<evidence type="ECO:0000256" key="1">
    <source>
        <dbReference type="SAM" id="MobiDB-lite"/>
    </source>
</evidence>